<dbReference type="RefSeq" id="WP_073112778.1">
    <property type="nucleotide sequence ID" value="NZ_FQYN01000014.1"/>
</dbReference>
<dbReference type="AlphaFoldDB" id="A0A1M6MPH3"/>
<accession>A0A1M6MPH3</accession>
<keyword evidence="2" id="KW-1185">Reference proteome</keyword>
<protein>
    <submittedName>
        <fullName evidence="1">Uncharacterized protein</fullName>
    </submittedName>
</protein>
<dbReference type="Proteomes" id="UP000184418">
    <property type="component" value="Unassembled WGS sequence"/>
</dbReference>
<reference evidence="1 2" key="1">
    <citation type="submission" date="2016-11" db="EMBL/GenBank/DDBJ databases">
        <authorList>
            <person name="Jaros S."/>
            <person name="Januszkiewicz K."/>
            <person name="Wedrychowicz H."/>
        </authorList>
    </citation>
    <scope>NUCLEOTIDE SEQUENCE [LARGE SCALE GENOMIC DNA]</scope>
    <source>
        <strain evidence="1 2">DSM 21074</strain>
    </source>
</reference>
<dbReference type="OrthoDB" id="879847at2"/>
<dbReference type="EMBL" id="FQYN01000014">
    <property type="protein sequence ID" value="SHJ85367.1"/>
    <property type="molecule type" value="Genomic_DNA"/>
</dbReference>
<evidence type="ECO:0000313" key="1">
    <source>
        <dbReference type="EMBL" id="SHJ85367.1"/>
    </source>
</evidence>
<sequence length="171" mass="19775">MRHVFRLLLLVPTIGWAQTGVRNQGLHPVYLKQPVEVLVRLNRPVSNAEHRLIMEQQLVAHLDTFSLQDLLSHPGIYFAALYSGPSHRGYQLAPPVTQGNGLYPFTKQLIVVEKLERPRKGRYYTRWQPAENYHRWLVRQDASDFGPFTPPNTLPGVDSVRVLYVLKRQKQ</sequence>
<evidence type="ECO:0000313" key="2">
    <source>
        <dbReference type="Proteomes" id="UP000184418"/>
    </source>
</evidence>
<proteinExistence type="predicted"/>
<organism evidence="1 2">
    <name type="scientific">Hymenobacter daecheongensis DSM 21074</name>
    <dbReference type="NCBI Taxonomy" id="1121955"/>
    <lineage>
        <taxon>Bacteria</taxon>
        <taxon>Pseudomonadati</taxon>
        <taxon>Bacteroidota</taxon>
        <taxon>Cytophagia</taxon>
        <taxon>Cytophagales</taxon>
        <taxon>Hymenobacteraceae</taxon>
        <taxon>Hymenobacter</taxon>
    </lineage>
</organism>
<gene>
    <name evidence="1" type="ORF">SAMN02745146_0354</name>
</gene>
<name>A0A1M6MPH3_9BACT</name>